<keyword evidence="1" id="KW-0472">Membrane</keyword>
<name>A0A327RMK7_9FLAO</name>
<comment type="caution">
    <text evidence="2">The sequence shown here is derived from an EMBL/GenBank/DDBJ whole genome shotgun (WGS) entry which is preliminary data.</text>
</comment>
<dbReference type="Proteomes" id="UP000248987">
    <property type="component" value="Unassembled WGS sequence"/>
</dbReference>
<dbReference type="EMBL" id="QLLQ01000039">
    <property type="protein sequence ID" value="RAJ17515.1"/>
    <property type="molecule type" value="Genomic_DNA"/>
</dbReference>
<evidence type="ECO:0000313" key="2">
    <source>
        <dbReference type="EMBL" id="RAJ17515.1"/>
    </source>
</evidence>
<organism evidence="2 3">
    <name type="scientific">Gelidibacter algens</name>
    <dbReference type="NCBI Taxonomy" id="49280"/>
    <lineage>
        <taxon>Bacteria</taxon>
        <taxon>Pseudomonadati</taxon>
        <taxon>Bacteroidota</taxon>
        <taxon>Flavobacteriia</taxon>
        <taxon>Flavobacteriales</taxon>
        <taxon>Flavobacteriaceae</taxon>
        <taxon>Gelidibacter</taxon>
    </lineage>
</organism>
<protein>
    <submittedName>
        <fullName evidence="2">Uncharacterized protein</fullName>
    </submittedName>
</protein>
<dbReference type="Gene3D" id="3.30.1380.10">
    <property type="match status" value="1"/>
</dbReference>
<dbReference type="AlphaFoldDB" id="A0A327RMK7"/>
<evidence type="ECO:0000313" key="3">
    <source>
        <dbReference type="Proteomes" id="UP000248987"/>
    </source>
</evidence>
<proteinExistence type="predicted"/>
<keyword evidence="1" id="KW-1133">Transmembrane helix</keyword>
<gene>
    <name evidence="2" type="ORF">LX77_03883</name>
</gene>
<dbReference type="RefSeq" id="WP_111626074.1">
    <property type="nucleotide sequence ID" value="NZ_QLLQ01000039.1"/>
</dbReference>
<evidence type="ECO:0000256" key="1">
    <source>
        <dbReference type="SAM" id="Phobius"/>
    </source>
</evidence>
<dbReference type="InterPro" id="IPR009045">
    <property type="entry name" value="Zn_M74/Hedgehog-like"/>
</dbReference>
<sequence length="264" mass="30583">MKILLHIIIFALLTVLTQIGGILYLISILLIKKSAERKLIKRIGIFAVLYLVATFLIVPNVAPIFGREKIKETEFLKARSVFYKLANRNYVRPELNETIGKIASEFEKRNSGIKMIYLDANFPFIDKFPLLPHLSHNDGKKIDISLIYENTNGQLTNKKKSVSGYGAYEKPTKNEYDQIEVCKKQGNWQYDFPKYLTLGTINKDIKFSKKGTRELAQLILKQNNIGKLFIEPHLKNRLNLTNPRIRFHGCQAVRHDDHIHFQLR</sequence>
<feature type="transmembrane region" description="Helical" evidence="1">
    <location>
        <begin position="43"/>
        <end position="65"/>
    </location>
</feature>
<accession>A0A327RMK7</accession>
<reference evidence="2 3" key="1">
    <citation type="submission" date="2018-06" db="EMBL/GenBank/DDBJ databases">
        <title>Genomic Encyclopedia of Archaeal and Bacterial Type Strains, Phase II (KMG-II): from individual species to whole genera.</title>
        <authorList>
            <person name="Goeker M."/>
        </authorList>
    </citation>
    <scope>NUCLEOTIDE SEQUENCE [LARGE SCALE GENOMIC DNA]</scope>
    <source>
        <strain evidence="2 3">DSM 12408</strain>
    </source>
</reference>
<keyword evidence="3" id="KW-1185">Reference proteome</keyword>
<keyword evidence="1" id="KW-0812">Transmembrane</keyword>
<feature type="transmembrane region" description="Helical" evidence="1">
    <location>
        <begin position="6"/>
        <end position="31"/>
    </location>
</feature>